<dbReference type="PROSITE" id="PS00666">
    <property type="entry name" value="DHDPS_2"/>
    <property type="match status" value="1"/>
</dbReference>
<feature type="site" description="Part of a proton relay during catalysis" evidence="12">
    <location>
        <position position="109"/>
    </location>
</feature>
<dbReference type="InterPro" id="IPR020624">
    <property type="entry name" value="Schiff_base-form_aldolases_CS"/>
</dbReference>
<feature type="active site" description="Proton donor/acceptor" evidence="12 14">
    <location>
        <position position="135"/>
    </location>
</feature>
<dbReference type="Pfam" id="PF00701">
    <property type="entry name" value="DHDPS"/>
    <property type="match status" value="1"/>
</dbReference>
<dbReference type="NCBIfam" id="TIGR00674">
    <property type="entry name" value="dapA"/>
    <property type="match status" value="1"/>
</dbReference>
<dbReference type="GO" id="GO:0009089">
    <property type="term" value="P:lysine biosynthetic process via diaminopimelate"/>
    <property type="evidence" value="ECO:0007669"/>
    <property type="project" value="UniProtKB-UniRule"/>
</dbReference>
<dbReference type="UniPathway" id="UPA00034">
    <property type="reaction ID" value="UER00017"/>
</dbReference>
<dbReference type="PANTHER" id="PTHR12128">
    <property type="entry name" value="DIHYDRODIPICOLINATE SYNTHASE"/>
    <property type="match status" value="1"/>
</dbReference>
<evidence type="ECO:0000313" key="17">
    <source>
        <dbReference type="EMBL" id="RST60636.1"/>
    </source>
</evidence>
<comment type="subcellular location">
    <subcellularLocation>
        <location evidence="12">Cytoplasm</location>
    </subcellularLocation>
</comment>
<dbReference type="Proteomes" id="UP000287296">
    <property type="component" value="Unassembled WGS sequence"/>
</dbReference>
<dbReference type="GO" id="GO:0005829">
    <property type="term" value="C:cytosol"/>
    <property type="evidence" value="ECO:0007669"/>
    <property type="project" value="TreeGrafter"/>
</dbReference>
<evidence type="ECO:0000256" key="10">
    <source>
        <dbReference type="ARBA" id="ARBA00023270"/>
    </source>
</evidence>
<evidence type="ECO:0000256" key="1">
    <source>
        <dbReference type="ARBA" id="ARBA00003294"/>
    </source>
</evidence>
<protein>
    <recommendedName>
        <fullName evidence="4 12">4-hydroxy-tetrahydrodipicolinate synthase</fullName>
        <shortName evidence="12">HTPA synthase</shortName>
        <ecNumber evidence="4 12">4.3.3.7</ecNumber>
    </recommendedName>
</protein>
<dbReference type="InterPro" id="IPR002220">
    <property type="entry name" value="DapA-like"/>
</dbReference>
<dbReference type="EC" id="4.3.3.7" evidence="4 12"/>
<evidence type="ECO:0000256" key="3">
    <source>
        <dbReference type="ARBA" id="ARBA00007592"/>
    </source>
</evidence>
<evidence type="ECO:0000256" key="9">
    <source>
        <dbReference type="ARBA" id="ARBA00023239"/>
    </source>
</evidence>
<dbReference type="GO" id="GO:0019877">
    <property type="term" value="P:diaminopimelate biosynthetic process"/>
    <property type="evidence" value="ECO:0007669"/>
    <property type="project" value="UniProtKB-UniRule"/>
</dbReference>
<feature type="binding site" evidence="12 15">
    <location>
        <position position="47"/>
    </location>
    <ligand>
        <name>pyruvate</name>
        <dbReference type="ChEBI" id="CHEBI:15361"/>
    </ligand>
</feature>
<sequence length="296" mass="31707">MAQFGRVSTAMVTPFDIKGNVDFQKTSKLVNHLINSGTDSLVVAGTTGESPTLTTEEKLALFEHVVRETAGRVPVIAGTGSNNTYASIELTKKAEELGVDAIMLVAPYYNKPNQAGLFKHFEAIAGATKLPVMLYNIPGRSAINLLPDTVIELSKIDNIVAVKEASGDLDAMAKIISNTPDDFMLYSGDDALTLPVLSIGGMGVVSVASHVIGEEMQDMVQLFLRGDHAKAAVIHQQLLPFMRGIFKAPNPAPIKTALQLTGFDVGSVRLPLVPLSEEERLDLQAVLNTVKKIPNS</sequence>
<dbReference type="CDD" id="cd00950">
    <property type="entry name" value="DHDPS"/>
    <property type="match status" value="1"/>
</dbReference>
<dbReference type="AlphaFoldDB" id="A0A429XB42"/>
<organism evidence="17 18">
    <name type="scientific">Siminovitchia terrae</name>
    <name type="common">Bacillus terrae</name>
    <dbReference type="NCBI Taxonomy" id="1914933"/>
    <lineage>
        <taxon>Bacteria</taxon>
        <taxon>Bacillati</taxon>
        <taxon>Bacillota</taxon>
        <taxon>Bacilli</taxon>
        <taxon>Bacillales</taxon>
        <taxon>Bacillaceae</taxon>
        <taxon>Siminovitchia</taxon>
    </lineage>
</organism>
<feature type="binding site" evidence="12 15">
    <location>
        <position position="205"/>
    </location>
    <ligand>
        <name>pyruvate</name>
        <dbReference type="ChEBI" id="CHEBI:15361"/>
    </ligand>
</feature>
<dbReference type="PIRSF" id="PIRSF001365">
    <property type="entry name" value="DHDPS"/>
    <property type="match status" value="1"/>
</dbReference>
<dbReference type="SUPFAM" id="SSF51569">
    <property type="entry name" value="Aldolase"/>
    <property type="match status" value="1"/>
</dbReference>
<evidence type="ECO:0000313" key="19">
    <source>
        <dbReference type="Proteomes" id="UP000680670"/>
    </source>
</evidence>
<proteinExistence type="inferred from homology"/>
<dbReference type="PANTHER" id="PTHR12128:SF66">
    <property type="entry name" value="4-HYDROXY-2-OXOGLUTARATE ALDOLASE, MITOCHONDRIAL"/>
    <property type="match status" value="1"/>
</dbReference>
<evidence type="ECO:0000256" key="12">
    <source>
        <dbReference type="HAMAP-Rule" id="MF_00418"/>
    </source>
</evidence>
<dbReference type="PROSITE" id="PS00665">
    <property type="entry name" value="DHDPS_1"/>
    <property type="match status" value="1"/>
</dbReference>
<evidence type="ECO:0000313" key="18">
    <source>
        <dbReference type="Proteomes" id="UP000287296"/>
    </source>
</evidence>
<keyword evidence="19" id="KW-1185">Reference proteome</keyword>
<keyword evidence="5 12" id="KW-0963">Cytoplasm</keyword>
<comment type="caution">
    <text evidence="12">Was originally thought to be a dihydrodipicolinate synthase (DHDPS), catalyzing the condensation of (S)-aspartate-beta-semialdehyde [(S)-ASA] and pyruvate to dihydrodipicolinate (DHDP). However, it was shown in E.coli that the product of the enzymatic reaction is not dihydrodipicolinate but in fact (4S)-4-hydroxy-2,3,4,5-tetrahydro-(2S)-dipicolinic acid (HTPA), and that the consecutive dehydration reaction leading to DHDP is not spontaneous but catalyzed by DapB.</text>
</comment>
<dbReference type="SMART" id="SM01130">
    <property type="entry name" value="DHDPS"/>
    <property type="match status" value="1"/>
</dbReference>
<evidence type="ECO:0000256" key="4">
    <source>
        <dbReference type="ARBA" id="ARBA00012086"/>
    </source>
</evidence>
<dbReference type="OrthoDB" id="9782828at2"/>
<feature type="site" description="Part of a proton relay during catalysis" evidence="12">
    <location>
        <position position="46"/>
    </location>
</feature>
<keyword evidence="9 12" id="KW-0456">Lyase</keyword>
<reference evidence="17 18" key="1">
    <citation type="submission" date="2018-12" db="EMBL/GenBank/DDBJ databases">
        <authorList>
            <person name="Sun L."/>
            <person name="Chen Z."/>
        </authorList>
    </citation>
    <scope>NUCLEOTIDE SEQUENCE [LARGE SCALE GENOMIC DNA]</scope>
    <source>
        <strain evidence="17 18">LMG 29736</strain>
    </source>
</reference>
<evidence type="ECO:0000256" key="13">
    <source>
        <dbReference type="PIRNR" id="PIRNR001365"/>
    </source>
</evidence>
<dbReference type="Proteomes" id="UP000680670">
    <property type="component" value="Unassembled WGS sequence"/>
</dbReference>
<comment type="subunit">
    <text evidence="12">Homotetramer; dimer of dimers.</text>
</comment>
<accession>A0A429XB42</accession>
<keyword evidence="10 12" id="KW-0704">Schiff base</keyword>
<comment type="function">
    <text evidence="1 12">Catalyzes the condensation of (S)-aspartate-beta-semialdehyde [(S)-ASA] and pyruvate to 4-hydroxy-tetrahydrodipicolinate (HTPA).</text>
</comment>
<comment type="similarity">
    <text evidence="3 12 13">Belongs to the DapA family.</text>
</comment>
<evidence type="ECO:0000313" key="16">
    <source>
        <dbReference type="EMBL" id="GIN94865.1"/>
    </source>
</evidence>
<reference evidence="16 19" key="2">
    <citation type="submission" date="2021-03" db="EMBL/GenBank/DDBJ databases">
        <title>Antimicrobial resistance genes in bacteria isolated from Japanese honey, and their potential for conferring macrolide and lincosamide resistance in the American foulbrood pathogen Paenibacillus larvae.</title>
        <authorList>
            <person name="Okamoto M."/>
            <person name="Kumagai M."/>
            <person name="Kanamori H."/>
            <person name="Takamatsu D."/>
        </authorList>
    </citation>
    <scope>NUCLEOTIDE SEQUENCE [LARGE SCALE GENOMIC DNA]</scope>
    <source>
        <strain evidence="16 19">J6TS1</strain>
    </source>
</reference>
<dbReference type="PRINTS" id="PR00146">
    <property type="entry name" value="DHPICSNTHASE"/>
</dbReference>
<keyword evidence="6 12" id="KW-0028">Amino-acid biosynthesis</keyword>
<dbReference type="Gene3D" id="3.20.20.70">
    <property type="entry name" value="Aldolase class I"/>
    <property type="match status" value="1"/>
</dbReference>
<evidence type="ECO:0000256" key="11">
    <source>
        <dbReference type="ARBA" id="ARBA00047836"/>
    </source>
</evidence>
<evidence type="ECO:0000256" key="5">
    <source>
        <dbReference type="ARBA" id="ARBA00022490"/>
    </source>
</evidence>
<keyword evidence="7 12" id="KW-0220">Diaminopimelate biosynthesis</keyword>
<dbReference type="RefSeq" id="WP_120116159.1">
    <property type="nucleotide sequence ID" value="NZ_BORJ01000001.1"/>
</dbReference>
<evidence type="ECO:0000256" key="2">
    <source>
        <dbReference type="ARBA" id="ARBA00005120"/>
    </source>
</evidence>
<comment type="pathway">
    <text evidence="2 12">Amino-acid biosynthesis; L-lysine biosynthesis via DAP pathway; (S)-tetrahydrodipicolinate from L-aspartate: step 3/4.</text>
</comment>
<comment type="caution">
    <text evidence="17">The sequence shown here is derived from an EMBL/GenBank/DDBJ whole genome shotgun (WGS) entry which is preliminary data.</text>
</comment>
<dbReference type="GO" id="GO:0008840">
    <property type="term" value="F:4-hydroxy-tetrahydrodipicolinate synthase activity"/>
    <property type="evidence" value="ECO:0007669"/>
    <property type="project" value="UniProtKB-UniRule"/>
</dbReference>
<keyword evidence="8 12" id="KW-0457">Lysine biosynthesis</keyword>
<evidence type="ECO:0000256" key="14">
    <source>
        <dbReference type="PIRSR" id="PIRSR001365-1"/>
    </source>
</evidence>
<evidence type="ECO:0000256" key="15">
    <source>
        <dbReference type="PIRSR" id="PIRSR001365-2"/>
    </source>
</evidence>
<comment type="catalytic activity">
    <reaction evidence="11 12">
        <text>L-aspartate 4-semialdehyde + pyruvate = (2S,4S)-4-hydroxy-2,3,4,5-tetrahydrodipicolinate + H2O + H(+)</text>
        <dbReference type="Rhea" id="RHEA:34171"/>
        <dbReference type="ChEBI" id="CHEBI:15361"/>
        <dbReference type="ChEBI" id="CHEBI:15377"/>
        <dbReference type="ChEBI" id="CHEBI:15378"/>
        <dbReference type="ChEBI" id="CHEBI:67139"/>
        <dbReference type="ChEBI" id="CHEBI:537519"/>
        <dbReference type="EC" id="4.3.3.7"/>
    </reaction>
</comment>
<evidence type="ECO:0000256" key="7">
    <source>
        <dbReference type="ARBA" id="ARBA00022915"/>
    </source>
</evidence>
<evidence type="ECO:0000256" key="6">
    <source>
        <dbReference type="ARBA" id="ARBA00022605"/>
    </source>
</evidence>
<dbReference type="InterPro" id="IPR020625">
    <property type="entry name" value="Schiff_base-form_aldolases_AS"/>
</dbReference>
<dbReference type="EMBL" id="BORJ01000001">
    <property type="protein sequence ID" value="GIN94865.1"/>
    <property type="molecule type" value="Genomic_DNA"/>
</dbReference>
<dbReference type="EMBL" id="QYTW02000003">
    <property type="protein sequence ID" value="RST60636.1"/>
    <property type="molecule type" value="Genomic_DNA"/>
</dbReference>
<name>A0A429XB42_SIMTE</name>
<dbReference type="InterPro" id="IPR013785">
    <property type="entry name" value="Aldolase_TIM"/>
</dbReference>
<feature type="active site" description="Schiff-base intermediate with substrate" evidence="12 14">
    <location>
        <position position="163"/>
    </location>
</feature>
<dbReference type="HAMAP" id="MF_00418">
    <property type="entry name" value="DapA"/>
    <property type="match status" value="1"/>
</dbReference>
<dbReference type="InterPro" id="IPR005263">
    <property type="entry name" value="DapA"/>
</dbReference>
<evidence type="ECO:0000256" key="8">
    <source>
        <dbReference type="ARBA" id="ARBA00023154"/>
    </source>
</evidence>
<gene>
    <name evidence="12 17" type="primary">dapA</name>
    <name evidence="16" type="synonym">dapA_2</name>
    <name evidence="17" type="ORF">D5F11_004580</name>
    <name evidence="16" type="ORF">J6TS1_07350</name>
</gene>